<dbReference type="AlphaFoldDB" id="A0A9N9J8G1"/>
<dbReference type="EMBL" id="CAJVPY010019070">
    <property type="protein sequence ID" value="CAG8770053.1"/>
    <property type="molecule type" value="Genomic_DNA"/>
</dbReference>
<comment type="caution">
    <text evidence="3">The sequence shown here is derived from an EMBL/GenBank/DDBJ whole genome shotgun (WGS) entry which is preliminary data.</text>
</comment>
<accession>A0A9N9J8G1</accession>
<organism evidence="3 4">
    <name type="scientific">Dentiscutata erythropus</name>
    <dbReference type="NCBI Taxonomy" id="1348616"/>
    <lineage>
        <taxon>Eukaryota</taxon>
        <taxon>Fungi</taxon>
        <taxon>Fungi incertae sedis</taxon>
        <taxon>Mucoromycota</taxon>
        <taxon>Glomeromycotina</taxon>
        <taxon>Glomeromycetes</taxon>
        <taxon>Diversisporales</taxon>
        <taxon>Gigasporaceae</taxon>
        <taxon>Dentiscutata</taxon>
    </lineage>
</organism>
<feature type="transmembrane region" description="Helical" evidence="2">
    <location>
        <begin position="19"/>
        <end position="38"/>
    </location>
</feature>
<evidence type="ECO:0000313" key="3">
    <source>
        <dbReference type="EMBL" id="CAG8770053.1"/>
    </source>
</evidence>
<keyword evidence="2" id="KW-1133">Transmembrane helix</keyword>
<sequence length="178" mass="18665">MNIIKILCLGTKNLQDGSLIFGILMISLGLSIIGGVTAQDKSCQVLMCVETGGSVAVGSSSGLSEAQTYVTRSCPGVTNFTTCYVDCSGPYTGQYWTWKSCSALGDFHSTWITCGDTSVLAACKVGGDPNYPFNTPTPTNSPNSNNPSSNSQASPKQNNNCANGSTCINYNSQTNQLD</sequence>
<keyword evidence="2" id="KW-0472">Membrane</keyword>
<dbReference type="OrthoDB" id="2470086at2759"/>
<name>A0A9N9J8G1_9GLOM</name>
<feature type="non-terminal residue" evidence="3">
    <location>
        <position position="178"/>
    </location>
</feature>
<evidence type="ECO:0000256" key="2">
    <source>
        <dbReference type="SAM" id="Phobius"/>
    </source>
</evidence>
<proteinExistence type="predicted"/>
<reference evidence="3" key="1">
    <citation type="submission" date="2021-06" db="EMBL/GenBank/DDBJ databases">
        <authorList>
            <person name="Kallberg Y."/>
            <person name="Tangrot J."/>
            <person name="Rosling A."/>
        </authorList>
    </citation>
    <scope>NUCLEOTIDE SEQUENCE</scope>
    <source>
        <strain evidence="3">MA453B</strain>
    </source>
</reference>
<gene>
    <name evidence="3" type="ORF">DERYTH_LOCUS18603</name>
</gene>
<keyword evidence="4" id="KW-1185">Reference proteome</keyword>
<evidence type="ECO:0000313" key="4">
    <source>
        <dbReference type="Proteomes" id="UP000789405"/>
    </source>
</evidence>
<dbReference type="Proteomes" id="UP000789405">
    <property type="component" value="Unassembled WGS sequence"/>
</dbReference>
<keyword evidence="2" id="KW-0812">Transmembrane</keyword>
<feature type="region of interest" description="Disordered" evidence="1">
    <location>
        <begin position="134"/>
        <end position="158"/>
    </location>
</feature>
<evidence type="ECO:0000256" key="1">
    <source>
        <dbReference type="SAM" id="MobiDB-lite"/>
    </source>
</evidence>
<protein>
    <submittedName>
        <fullName evidence="3">26938_t:CDS:1</fullName>
    </submittedName>
</protein>